<sequence>MKRIILGIALISVTMGKAQDLNDIFVSGVADAERFANAYLSPVSEGAIYSISNGWYNTADAKPLGGFEISIIGNMTGFKNKDDKKAFLLDPADYENLDFVQNPGQARMVSTALGDIEGVEVFVQDQSGVFREDFELPSGLAAENLNFIPSGYLQASVGLIKGLEVKARFLPKIKFDDDAKLGLFGAGLQYDFTKILPADKVMPVAISAVIGYTNLNGEYDFTDSSTIDGSDQRIDANFKTWNFSAVVSTKNIPVINFYGGLGYITGKSDIDLLGTYEANGPFFSETVTDPFTVSQNASGVTATLGTKIKLGFFRLNADYNIAEFSTFTFGVNFGFR</sequence>
<dbReference type="Proteomes" id="UP000502928">
    <property type="component" value="Chromosome"/>
</dbReference>
<dbReference type="InterPro" id="IPR046495">
    <property type="entry name" value="DUF6588"/>
</dbReference>
<dbReference type="Pfam" id="PF20230">
    <property type="entry name" value="DUF6588"/>
    <property type="match status" value="1"/>
</dbReference>
<evidence type="ECO:0000313" key="2">
    <source>
        <dbReference type="Proteomes" id="UP000502928"/>
    </source>
</evidence>
<organism evidence="1 2">
    <name type="scientific">Flagellimonas oceani</name>
    <dbReference type="NCBI Taxonomy" id="2698672"/>
    <lineage>
        <taxon>Bacteria</taxon>
        <taxon>Pseudomonadati</taxon>
        <taxon>Bacteroidota</taxon>
        <taxon>Flavobacteriia</taxon>
        <taxon>Flavobacteriales</taxon>
        <taxon>Flavobacteriaceae</taxon>
        <taxon>Flagellimonas</taxon>
    </lineage>
</organism>
<protein>
    <submittedName>
        <fullName evidence="1">Uncharacterized protein</fullName>
    </submittedName>
</protein>
<evidence type="ECO:0000313" key="1">
    <source>
        <dbReference type="EMBL" id="QII45513.1"/>
    </source>
</evidence>
<keyword evidence="2" id="KW-1185">Reference proteome</keyword>
<dbReference type="RefSeq" id="WP_166248919.1">
    <property type="nucleotide sequence ID" value="NZ_CP049616.1"/>
</dbReference>
<dbReference type="EMBL" id="CP049616">
    <property type="protein sequence ID" value="QII45513.1"/>
    <property type="molecule type" value="Genomic_DNA"/>
</dbReference>
<gene>
    <name evidence="1" type="ORF">GVT53_12765</name>
</gene>
<name>A0A6G7J3R3_9FLAO</name>
<dbReference type="KEGG" id="mut:GVT53_12765"/>
<accession>A0A6G7J3R3</accession>
<reference evidence="1 2" key="1">
    <citation type="submission" date="2020-02" db="EMBL/GenBank/DDBJ databases">
        <title>Complete genome of Muricauda sp. 501str8.</title>
        <authorList>
            <person name="Dong B."/>
            <person name="Zhu S."/>
            <person name="Yang J."/>
            <person name="Chen J."/>
        </authorList>
    </citation>
    <scope>NUCLEOTIDE SEQUENCE [LARGE SCALE GENOMIC DNA]</scope>
    <source>
        <strain evidence="1 2">501str8</strain>
    </source>
</reference>
<dbReference type="AlphaFoldDB" id="A0A6G7J3R3"/>
<proteinExistence type="predicted"/>